<dbReference type="AlphaFoldDB" id="A0A2T0T0R8"/>
<keyword evidence="2" id="KW-1185">Reference proteome</keyword>
<sequence length="69" mass="7587">MKTLDQFIPAIGSELDAASQQQTGGGFDDVSFARLPIAFPRPLPPIDWPIRLPPINLPIQLPIPFATDY</sequence>
<gene>
    <name evidence="1" type="ORF">CLV58_108158</name>
</gene>
<organism evidence="1 2">
    <name type="scientific">Spirosoma oryzae</name>
    <dbReference type="NCBI Taxonomy" id="1469603"/>
    <lineage>
        <taxon>Bacteria</taxon>
        <taxon>Pseudomonadati</taxon>
        <taxon>Bacteroidota</taxon>
        <taxon>Cytophagia</taxon>
        <taxon>Cytophagales</taxon>
        <taxon>Cytophagaceae</taxon>
        <taxon>Spirosoma</taxon>
    </lineage>
</organism>
<proteinExistence type="predicted"/>
<dbReference type="EMBL" id="PVTE01000008">
    <property type="protein sequence ID" value="PRY39268.1"/>
    <property type="molecule type" value="Genomic_DNA"/>
</dbReference>
<evidence type="ECO:0000313" key="1">
    <source>
        <dbReference type="EMBL" id="PRY39268.1"/>
    </source>
</evidence>
<dbReference type="Proteomes" id="UP000238375">
    <property type="component" value="Unassembled WGS sequence"/>
</dbReference>
<protein>
    <submittedName>
        <fullName evidence="1">Uncharacterized protein</fullName>
    </submittedName>
</protein>
<name>A0A2T0T0R8_9BACT</name>
<dbReference type="RefSeq" id="WP_106137951.1">
    <property type="nucleotide sequence ID" value="NZ_PVTE01000008.1"/>
</dbReference>
<evidence type="ECO:0000313" key="2">
    <source>
        <dbReference type="Proteomes" id="UP000238375"/>
    </source>
</evidence>
<comment type="caution">
    <text evidence="1">The sequence shown here is derived from an EMBL/GenBank/DDBJ whole genome shotgun (WGS) entry which is preliminary data.</text>
</comment>
<accession>A0A2T0T0R8</accession>
<reference evidence="1 2" key="1">
    <citation type="submission" date="2018-03" db="EMBL/GenBank/DDBJ databases">
        <title>Genomic Encyclopedia of Archaeal and Bacterial Type Strains, Phase II (KMG-II): from individual species to whole genera.</title>
        <authorList>
            <person name="Goeker M."/>
        </authorList>
    </citation>
    <scope>NUCLEOTIDE SEQUENCE [LARGE SCALE GENOMIC DNA]</scope>
    <source>
        <strain evidence="1 2">DSM 28354</strain>
    </source>
</reference>